<feature type="transmembrane region" description="Helical" evidence="1">
    <location>
        <begin position="122"/>
        <end position="145"/>
    </location>
</feature>
<comment type="caution">
    <text evidence="2">The sequence shown here is derived from an EMBL/GenBank/DDBJ whole genome shotgun (WGS) entry which is preliminary data.</text>
</comment>
<dbReference type="EMBL" id="PFBB01000031">
    <property type="protein sequence ID" value="PIR88338.1"/>
    <property type="molecule type" value="Genomic_DNA"/>
</dbReference>
<feature type="transmembrane region" description="Helical" evidence="1">
    <location>
        <begin position="51"/>
        <end position="68"/>
    </location>
</feature>
<evidence type="ECO:0000256" key="1">
    <source>
        <dbReference type="SAM" id="Phobius"/>
    </source>
</evidence>
<evidence type="ECO:0000313" key="3">
    <source>
        <dbReference type="Proteomes" id="UP000229615"/>
    </source>
</evidence>
<dbReference type="AlphaFoldDB" id="A0A2H0UPM9"/>
<keyword evidence="1" id="KW-0472">Membrane</keyword>
<protein>
    <recommendedName>
        <fullName evidence="4">DUF2269 domain-containing protein</fullName>
    </recommendedName>
</protein>
<feature type="transmembrane region" description="Helical" evidence="1">
    <location>
        <begin position="6"/>
        <end position="30"/>
    </location>
</feature>
<feature type="transmembrane region" description="Helical" evidence="1">
    <location>
        <begin position="74"/>
        <end position="97"/>
    </location>
</feature>
<sequence>MREIIGLFFLIAGFIIGLGAVTVIDVLGFLGRKSGYWTESTIRAHKVTKPLIWLGITLAIIGGLIFYPNQPISIIPVFHIFIAIALILNGLFLSFWLSPRLIERERRGEATKLLPRDWQIKIAISLIVSDLGWWGGLLLLTVYLLR</sequence>
<gene>
    <name evidence="2" type="ORF">COU09_02795</name>
</gene>
<organism evidence="2 3">
    <name type="scientific">Candidatus Harrisonbacteria bacterium CG10_big_fil_rev_8_21_14_0_10_44_23</name>
    <dbReference type="NCBI Taxonomy" id="1974585"/>
    <lineage>
        <taxon>Bacteria</taxon>
        <taxon>Candidatus Harrisoniibacteriota</taxon>
    </lineage>
</organism>
<evidence type="ECO:0008006" key="4">
    <source>
        <dbReference type="Google" id="ProtNLM"/>
    </source>
</evidence>
<name>A0A2H0UPM9_9BACT</name>
<keyword evidence="1" id="KW-0812">Transmembrane</keyword>
<evidence type="ECO:0000313" key="2">
    <source>
        <dbReference type="EMBL" id="PIR88338.1"/>
    </source>
</evidence>
<reference evidence="3" key="1">
    <citation type="submission" date="2017-09" db="EMBL/GenBank/DDBJ databases">
        <title>Depth-based differentiation of microbial function through sediment-hosted aquifers and enrichment of novel symbionts in the deep terrestrial subsurface.</title>
        <authorList>
            <person name="Probst A.J."/>
            <person name="Ladd B."/>
            <person name="Jarett J.K."/>
            <person name="Geller-Mcgrath D.E."/>
            <person name="Sieber C.M.K."/>
            <person name="Emerson J.B."/>
            <person name="Anantharaman K."/>
            <person name="Thomas B.C."/>
            <person name="Malmstrom R."/>
            <person name="Stieglmeier M."/>
            <person name="Klingl A."/>
            <person name="Woyke T."/>
            <person name="Ryan C.M."/>
            <person name="Banfield J.F."/>
        </authorList>
    </citation>
    <scope>NUCLEOTIDE SEQUENCE [LARGE SCALE GENOMIC DNA]</scope>
</reference>
<keyword evidence="1" id="KW-1133">Transmembrane helix</keyword>
<dbReference type="Proteomes" id="UP000229615">
    <property type="component" value="Unassembled WGS sequence"/>
</dbReference>
<proteinExistence type="predicted"/>
<accession>A0A2H0UPM9</accession>